<evidence type="ECO:0000256" key="1">
    <source>
        <dbReference type="ARBA" id="ARBA00010638"/>
    </source>
</evidence>
<dbReference type="GO" id="GO:0009396">
    <property type="term" value="P:folic acid-containing compound biosynthetic process"/>
    <property type="evidence" value="ECO:0007669"/>
    <property type="project" value="TreeGrafter"/>
</dbReference>
<reference evidence="6" key="1">
    <citation type="submission" date="2016-10" db="EMBL/GenBank/DDBJ databases">
        <authorList>
            <person name="Varghese N."/>
            <person name="Submissions S."/>
        </authorList>
    </citation>
    <scope>NUCLEOTIDE SEQUENCE [LARGE SCALE GENOMIC DNA]</scope>
    <source>
        <strain evidence="6">CGMCC 1.6963</strain>
    </source>
</reference>
<dbReference type="STRING" id="587636.SAMN05216199_3868"/>
<protein>
    <submittedName>
        <fullName evidence="5">5-formyltetrahydrofolate cyclo-ligase</fullName>
    </submittedName>
</protein>
<dbReference type="PANTHER" id="PTHR23407">
    <property type="entry name" value="ATPASE INHIBITOR/5-FORMYLTETRAHYDROFOLATE CYCLO-LIGASE"/>
    <property type="match status" value="1"/>
</dbReference>
<dbReference type="InterPro" id="IPR002698">
    <property type="entry name" value="FTHF_cligase"/>
</dbReference>
<keyword evidence="6" id="KW-1185">Reference proteome</keyword>
<feature type="binding site" evidence="4">
    <location>
        <position position="65"/>
    </location>
    <ligand>
        <name>substrate</name>
    </ligand>
</feature>
<feature type="binding site" evidence="4">
    <location>
        <begin position="133"/>
        <end position="141"/>
    </location>
    <ligand>
        <name>ATP</name>
        <dbReference type="ChEBI" id="CHEBI:30616"/>
    </ligand>
</feature>
<organism evidence="5 6">
    <name type="scientific">Pedococcus cremeus</name>
    <dbReference type="NCBI Taxonomy" id="587636"/>
    <lineage>
        <taxon>Bacteria</taxon>
        <taxon>Bacillati</taxon>
        <taxon>Actinomycetota</taxon>
        <taxon>Actinomycetes</taxon>
        <taxon>Micrococcales</taxon>
        <taxon>Intrasporangiaceae</taxon>
        <taxon>Pedococcus</taxon>
    </lineage>
</organism>
<dbReference type="Proteomes" id="UP000199019">
    <property type="component" value="Unassembled WGS sequence"/>
</dbReference>
<feature type="binding site" evidence="4">
    <location>
        <begin position="15"/>
        <end position="19"/>
    </location>
    <ligand>
        <name>ATP</name>
        <dbReference type="ChEBI" id="CHEBI:30616"/>
    </ligand>
</feature>
<dbReference type="InterPro" id="IPR024185">
    <property type="entry name" value="FTHF_cligase-like_sf"/>
</dbReference>
<evidence type="ECO:0000256" key="2">
    <source>
        <dbReference type="ARBA" id="ARBA00022741"/>
    </source>
</evidence>
<dbReference type="GO" id="GO:0035999">
    <property type="term" value="P:tetrahydrofolate interconversion"/>
    <property type="evidence" value="ECO:0007669"/>
    <property type="project" value="TreeGrafter"/>
</dbReference>
<dbReference type="InterPro" id="IPR037171">
    <property type="entry name" value="NagB/RpiA_transferase-like"/>
</dbReference>
<keyword evidence="3 4" id="KW-0067">ATP-binding</keyword>
<comment type="similarity">
    <text evidence="1">Belongs to the 5-formyltetrahydrofolate cyclo-ligase family.</text>
</comment>
<keyword evidence="5" id="KW-0436">Ligase</keyword>
<dbReference type="GO" id="GO:0005524">
    <property type="term" value="F:ATP binding"/>
    <property type="evidence" value="ECO:0007669"/>
    <property type="project" value="UniProtKB-KW"/>
</dbReference>
<evidence type="ECO:0000313" key="5">
    <source>
        <dbReference type="EMBL" id="SES45923.1"/>
    </source>
</evidence>
<dbReference type="EMBL" id="FOHB01000008">
    <property type="protein sequence ID" value="SES45923.1"/>
    <property type="molecule type" value="Genomic_DNA"/>
</dbReference>
<dbReference type="GO" id="GO:0030272">
    <property type="term" value="F:5-formyltetrahydrofolate cyclo-ligase activity"/>
    <property type="evidence" value="ECO:0007669"/>
    <property type="project" value="TreeGrafter"/>
</dbReference>
<evidence type="ECO:0000256" key="4">
    <source>
        <dbReference type="PIRSR" id="PIRSR006806-1"/>
    </source>
</evidence>
<dbReference type="Pfam" id="PF01812">
    <property type="entry name" value="5-FTHF_cyc-lig"/>
    <property type="match status" value="1"/>
</dbReference>
<dbReference type="AlphaFoldDB" id="A0A1H9XJV5"/>
<name>A0A1H9XJV5_9MICO</name>
<proteinExistence type="inferred from homology"/>
<evidence type="ECO:0000313" key="6">
    <source>
        <dbReference type="Proteomes" id="UP000199019"/>
    </source>
</evidence>
<gene>
    <name evidence="5" type="ORF">SAMN05216199_3868</name>
</gene>
<feature type="binding site" evidence="4">
    <location>
        <position position="70"/>
    </location>
    <ligand>
        <name>substrate</name>
    </ligand>
</feature>
<keyword evidence="2 4" id="KW-0547">Nucleotide-binding</keyword>
<accession>A0A1H9XJV5</accession>
<dbReference type="SUPFAM" id="SSF100950">
    <property type="entry name" value="NagB/RpiA/CoA transferase-like"/>
    <property type="match status" value="1"/>
</dbReference>
<dbReference type="PIRSF" id="PIRSF006806">
    <property type="entry name" value="FTHF_cligase"/>
    <property type="match status" value="1"/>
</dbReference>
<dbReference type="Gene3D" id="3.40.50.10420">
    <property type="entry name" value="NagB/RpiA/CoA transferase-like"/>
    <property type="match status" value="1"/>
</dbReference>
<sequence>MPVTGYAAGSAREVKRALRAQFRAERRERAPLRDRAADAAAIARAGLAVVDEVGVRPGEWVSTYESIPVEPPTHALVEALRARGIRVMVPITLPDLDLDWAEADTDEPLGKDAVGWCRVVFVPALSLDHAGTRMGQGGGCYDRVLPRSPRARMVALVHPWEVRDGDLPAEPHDLPIPEVITADGPVRSLRRAGDQL</sequence>
<dbReference type="PANTHER" id="PTHR23407:SF1">
    <property type="entry name" value="5-FORMYLTETRAHYDROFOLATE CYCLO-LIGASE"/>
    <property type="match status" value="1"/>
</dbReference>
<evidence type="ECO:0000256" key="3">
    <source>
        <dbReference type="ARBA" id="ARBA00022840"/>
    </source>
</evidence>